<keyword evidence="1" id="KW-0472">Membrane</keyword>
<dbReference type="SMART" id="SM00267">
    <property type="entry name" value="GGDEF"/>
    <property type="match status" value="1"/>
</dbReference>
<feature type="transmembrane region" description="Helical" evidence="1">
    <location>
        <begin position="134"/>
        <end position="151"/>
    </location>
</feature>
<dbReference type="PANTHER" id="PTHR45138">
    <property type="entry name" value="REGULATORY COMPONENTS OF SENSORY TRANSDUCTION SYSTEM"/>
    <property type="match status" value="1"/>
</dbReference>
<evidence type="ECO:0000259" key="2">
    <source>
        <dbReference type="PROSITE" id="PS50887"/>
    </source>
</evidence>
<dbReference type="InterPro" id="IPR043128">
    <property type="entry name" value="Rev_trsase/Diguanyl_cyclase"/>
</dbReference>
<evidence type="ECO:0000256" key="1">
    <source>
        <dbReference type="SAM" id="Phobius"/>
    </source>
</evidence>
<dbReference type="RefSeq" id="WP_339395471.1">
    <property type="nucleotide sequence ID" value="NZ_JBBFGL010000006.1"/>
</dbReference>
<keyword evidence="3" id="KW-0548">Nucleotidyltransferase</keyword>
<dbReference type="InterPro" id="IPR029787">
    <property type="entry name" value="Nucleotide_cyclase"/>
</dbReference>
<feature type="transmembrane region" description="Helical" evidence="1">
    <location>
        <begin position="6"/>
        <end position="27"/>
    </location>
</feature>
<dbReference type="InterPro" id="IPR050469">
    <property type="entry name" value="Diguanylate_Cyclase"/>
</dbReference>
<dbReference type="Proteomes" id="UP001373196">
    <property type="component" value="Unassembled WGS sequence"/>
</dbReference>
<keyword evidence="1" id="KW-0812">Transmembrane</keyword>
<protein>
    <submittedName>
        <fullName evidence="3">GGDEF domain-containing protein</fullName>
        <ecNumber evidence="3">2.7.7.65</ecNumber>
    </submittedName>
</protein>
<sequence length="368" mass="41693">MNPYYTANTIFVVLAMMIMLAAVSFNTTLDQQRKNITRALFLVISTAALCEWLGNVLDGAPAESIGLHKLVKYVELCSAPYLGLLCGKSLSSRVLWEKSIRCLLAFHVMLETVTLFTGQIWYVDAQNIYRHGPLYAVYIAFYCFSAVYYLVQELQTFRRYQQSGSVMVLLVTVFLANGIAVTLYDNNVEIIWLVVAISAIMLYKFYGDILQQVDGLTELGNRWSFEDHLKRYRGTGVILFFDVDHFKLINDTFGHAVGDKCLCTVAQGLREVYGDSGRCFRMGGDEFCVVLRRNLDRVEQLNAEFDAWHKEHIGSDQPVMSISVGWEAFDTGTESVKEAFRRADEAMYHAKNACKEAHMKETEAASQI</sequence>
<dbReference type="GO" id="GO:1902201">
    <property type="term" value="P:negative regulation of bacterial-type flagellum-dependent cell motility"/>
    <property type="evidence" value="ECO:0007669"/>
    <property type="project" value="TreeGrafter"/>
</dbReference>
<dbReference type="PROSITE" id="PS50887">
    <property type="entry name" value="GGDEF"/>
    <property type="match status" value="1"/>
</dbReference>
<dbReference type="Pfam" id="PF00990">
    <property type="entry name" value="GGDEF"/>
    <property type="match status" value="1"/>
</dbReference>
<dbReference type="AlphaFoldDB" id="A0AB35Y411"/>
<organism evidence="3 4">
    <name type="scientific">Faecalibacterium wellingii</name>
    <dbReference type="NCBI Taxonomy" id="2929491"/>
    <lineage>
        <taxon>Bacteria</taxon>
        <taxon>Bacillati</taxon>
        <taxon>Bacillota</taxon>
        <taxon>Clostridia</taxon>
        <taxon>Eubacteriales</taxon>
        <taxon>Oscillospiraceae</taxon>
        <taxon>Faecalibacterium</taxon>
    </lineage>
</organism>
<dbReference type="EC" id="2.7.7.65" evidence="3"/>
<dbReference type="InterPro" id="IPR000160">
    <property type="entry name" value="GGDEF_dom"/>
</dbReference>
<keyword evidence="3" id="KW-0808">Transferase</keyword>
<dbReference type="EMBL" id="JBBFGL010000006">
    <property type="protein sequence ID" value="MEJ5196070.1"/>
    <property type="molecule type" value="Genomic_DNA"/>
</dbReference>
<dbReference type="SUPFAM" id="SSF55073">
    <property type="entry name" value="Nucleotide cyclase"/>
    <property type="match status" value="1"/>
</dbReference>
<evidence type="ECO:0000313" key="3">
    <source>
        <dbReference type="EMBL" id="MEJ5196070.1"/>
    </source>
</evidence>
<dbReference type="NCBIfam" id="TIGR00254">
    <property type="entry name" value="GGDEF"/>
    <property type="match status" value="1"/>
</dbReference>
<comment type="caution">
    <text evidence="3">The sequence shown here is derived from an EMBL/GenBank/DDBJ whole genome shotgun (WGS) entry which is preliminary data.</text>
</comment>
<keyword evidence="1" id="KW-1133">Transmembrane helix</keyword>
<name>A0AB35Y411_9FIRM</name>
<dbReference type="Gene3D" id="3.30.70.270">
    <property type="match status" value="1"/>
</dbReference>
<dbReference type="PANTHER" id="PTHR45138:SF9">
    <property type="entry name" value="DIGUANYLATE CYCLASE DGCM-RELATED"/>
    <property type="match status" value="1"/>
</dbReference>
<proteinExistence type="predicted"/>
<dbReference type="GO" id="GO:0005886">
    <property type="term" value="C:plasma membrane"/>
    <property type="evidence" value="ECO:0007669"/>
    <property type="project" value="TreeGrafter"/>
</dbReference>
<dbReference type="CDD" id="cd01949">
    <property type="entry name" value="GGDEF"/>
    <property type="match status" value="1"/>
</dbReference>
<feature type="domain" description="GGDEF" evidence="2">
    <location>
        <begin position="234"/>
        <end position="364"/>
    </location>
</feature>
<dbReference type="GO" id="GO:0043709">
    <property type="term" value="P:cell adhesion involved in single-species biofilm formation"/>
    <property type="evidence" value="ECO:0007669"/>
    <property type="project" value="TreeGrafter"/>
</dbReference>
<feature type="transmembrane region" description="Helical" evidence="1">
    <location>
        <begin position="163"/>
        <end position="184"/>
    </location>
</feature>
<feature type="transmembrane region" description="Helical" evidence="1">
    <location>
        <begin position="190"/>
        <end position="206"/>
    </location>
</feature>
<feature type="transmembrane region" description="Helical" evidence="1">
    <location>
        <begin position="102"/>
        <end position="122"/>
    </location>
</feature>
<dbReference type="GO" id="GO:0052621">
    <property type="term" value="F:diguanylate cyclase activity"/>
    <property type="evidence" value="ECO:0007669"/>
    <property type="project" value="UniProtKB-EC"/>
</dbReference>
<evidence type="ECO:0000313" key="4">
    <source>
        <dbReference type="Proteomes" id="UP001373196"/>
    </source>
</evidence>
<accession>A0AB35Y411</accession>
<gene>
    <name evidence="3" type="ORF">WF834_07745</name>
</gene>
<reference evidence="3" key="1">
    <citation type="submission" date="2024-03" db="EMBL/GenBank/DDBJ databases">
        <authorList>
            <person name="Plomp N."/>
            <person name="Harmsen H.J."/>
        </authorList>
    </citation>
    <scope>NUCLEOTIDE SEQUENCE</scope>
    <source>
        <strain evidence="3">HTF-128</strain>
    </source>
</reference>